<evidence type="ECO:0000313" key="2">
    <source>
        <dbReference type="EMBL" id="CAD2218215.1"/>
    </source>
</evidence>
<feature type="region of interest" description="Disordered" evidence="1">
    <location>
        <begin position="312"/>
        <end position="343"/>
    </location>
</feature>
<feature type="compositionally biased region" description="Polar residues" evidence="1">
    <location>
        <begin position="226"/>
        <end position="257"/>
    </location>
</feature>
<dbReference type="AlphaFoldDB" id="A0A7G2CFT7"/>
<proteinExistence type="predicted"/>
<feature type="compositionally biased region" description="Low complexity" evidence="1">
    <location>
        <begin position="267"/>
        <end position="281"/>
    </location>
</feature>
<sequence length="396" mass="43567">MSYVDVADNASSALMESNLSSPPPVRQGGSSLHPEQVRQRRSSSGFHTPRSPGSRRASSVRGAEYPQLTAKGSAAMQPGATQETIKDYVFSLLEAHADTVEGWNKRVRVVELYRNKQLRQGGEAAAVRPADIAFLERVEHSSEHYMNVIGRAKDLLEAQRDASEDRKDTVSRAWHQYCVRYYGELHDLWLDVSMIHRRTQRLLAVPLQHDPYTPSKFRTDSAPRGRSTSVASQRSRATSVSSRQPSQVLDGTLTCTSPIAKLRRSSSRGGSRPSVSQSSVRRGSEILRPGINGRLSQVHPYRLSIAAEDAPSTTLTGRPLHPSTVLPNTLIGSPYDEKTPYGRLSPYRFDPQRTAAEELYVVDEDSVLADGEVREAGRAEEPSGIVSDHEGGGRGV</sequence>
<gene>
    <name evidence="2" type="ORF">ADEAN_000570200</name>
</gene>
<organism evidence="2 3">
    <name type="scientific">Angomonas deanei</name>
    <dbReference type="NCBI Taxonomy" id="59799"/>
    <lineage>
        <taxon>Eukaryota</taxon>
        <taxon>Discoba</taxon>
        <taxon>Euglenozoa</taxon>
        <taxon>Kinetoplastea</taxon>
        <taxon>Metakinetoplastina</taxon>
        <taxon>Trypanosomatida</taxon>
        <taxon>Trypanosomatidae</taxon>
        <taxon>Strigomonadinae</taxon>
        <taxon>Angomonas</taxon>
    </lineage>
</organism>
<dbReference type="EMBL" id="LR877154">
    <property type="protein sequence ID" value="CAD2218215.1"/>
    <property type="molecule type" value="Genomic_DNA"/>
</dbReference>
<evidence type="ECO:0000256" key="1">
    <source>
        <dbReference type="SAM" id="MobiDB-lite"/>
    </source>
</evidence>
<name>A0A7G2CFT7_9TRYP</name>
<feature type="region of interest" description="Disordered" evidence="1">
    <location>
        <begin position="371"/>
        <end position="396"/>
    </location>
</feature>
<evidence type="ECO:0000313" key="3">
    <source>
        <dbReference type="Proteomes" id="UP000515908"/>
    </source>
</evidence>
<reference evidence="2 3" key="1">
    <citation type="submission" date="2020-08" db="EMBL/GenBank/DDBJ databases">
        <authorList>
            <person name="Newling K."/>
            <person name="Davey J."/>
            <person name="Forrester S."/>
        </authorList>
    </citation>
    <scope>NUCLEOTIDE SEQUENCE [LARGE SCALE GENOMIC DNA]</scope>
    <source>
        <strain evidence="3">Crithidia deanei Carvalho (ATCC PRA-265)</strain>
    </source>
</reference>
<protein>
    <submittedName>
        <fullName evidence="2">Uncharacterized protein</fullName>
    </submittedName>
</protein>
<dbReference type="VEuPathDB" id="TriTrypDB:ADEAN_000570200"/>
<dbReference type="Proteomes" id="UP000515908">
    <property type="component" value="Chromosome 10"/>
</dbReference>
<accession>A0A7G2CFT7</accession>
<feature type="region of interest" description="Disordered" evidence="1">
    <location>
        <begin position="210"/>
        <end position="288"/>
    </location>
</feature>
<feature type="region of interest" description="Disordered" evidence="1">
    <location>
        <begin position="15"/>
        <end position="63"/>
    </location>
</feature>
<keyword evidence="3" id="KW-1185">Reference proteome</keyword>